<keyword evidence="2" id="KW-1185">Reference proteome</keyword>
<organism evidence="1 2">
    <name type="scientific">Vitis vinifera</name>
    <name type="common">Grape</name>
    <dbReference type="NCBI Taxonomy" id="29760"/>
    <lineage>
        <taxon>Eukaryota</taxon>
        <taxon>Viridiplantae</taxon>
        <taxon>Streptophyta</taxon>
        <taxon>Embryophyta</taxon>
        <taxon>Tracheophyta</taxon>
        <taxon>Spermatophyta</taxon>
        <taxon>Magnoliopsida</taxon>
        <taxon>eudicotyledons</taxon>
        <taxon>Gunneridae</taxon>
        <taxon>Pentapetalae</taxon>
        <taxon>rosids</taxon>
        <taxon>Vitales</taxon>
        <taxon>Vitaceae</taxon>
        <taxon>Viteae</taxon>
        <taxon>Vitis</taxon>
    </lineage>
</organism>
<dbReference type="Proteomes" id="UP000009183">
    <property type="component" value="Chromosome 6"/>
</dbReference>
<dbReference type="HOGENOM" id="CLU_200035_0_0_1"/>
<sequence length="64" mass="7313">MKPIYHPSMSKALEMWEENVELLEMPPKPTIYSKEMLVEDHMRNPIETSISLCNSMGTTTLDGS</sequence>
<reference evidence="2" key="1">
    <citation type="journal article" date="2007" name="Nature">
        <title>The grapevine genome sequence suggests ancestral hexaploidization in major angiosperm phyla.</title>
        <authorList>
            <consortium name="The French-Italian Public Consortium for Grapevine Genome Characterization."/>
            <person name="Jaillon O."/>
            <person name="Aury J.-M."/>
            <person name="Noel B."/>
            <person name="Policriti A."/>
            <person name="Clepet C."/>
            <person name="Casagrande A."/>
            <person name="Choisne N."/>
            <person name="Aubourg S."/>
            <person name="Vitulo N."/>
            <person name="Jubin C."/>
            <person name="Vezzi A."/>
            <person name="Legeai F."/>
            <person name="Hugueney P."/>
            <person name="Dasilva C."/>
            <person name="Horner D."/>
            <person name="Mica E."/>
            <person name="Jublot D."/>
            <person name="Poulain J."/>
            <person name="Bruyere C."/>
            <person name="Billault A."/>
            <person name="Segurens B."/>
            <person name="Gouyvenoux M."/>
            <person name="Ugarte E."/>
            <person name="Cattonaro F."/>
            <person name="Anthouard V."/>
            <person name="Vico V."/>
            <person name="Del Fabbro C."/>
            <person name="Alaux M."/>
            <person name="Di Gaspero G."/>
            <person name="Dumas V."/>
            <person name="Felice N."/>
            <person name="Paillard S."/>
            <person name="Juman I."/>
            <person name="Moroldo M."/>
            <person name="Scalabrin S."/>
            <person name="Canaguier A."/>
            <person name="Le Clainche I."/>
            <person name="Malacrida G."/>
            <person name="Durand E."/>
            <person name="Pesole G."/>
            <person name="Laucou V."/>
            <person name="Chatelet P."/>
            <person name="Merdinoglu D."/>
            <person name="Delledonne M."/>
            <person name="Pezzotti M."/>
            <person name="Lecharny A."/>
            <person name="Scarpelli C."/>
            <person name="Artiguenave F."/>
            <person name="Pe M.E."/>
            <person name="Valle G."/>
            <person name="Morgante M."/>
            <person name="Caboche M."/>
            <person name="Adam-Blondon A.-F."/>
            <person name="Weissenbach J."/>
            <person name="Quetier F."/>
            <person name="Wincker P."/>
        </authorList>
    </citation>
    <scope>NUCLEOTIDE SEQUENCE [LARGE SCALE GENOMIC DNA]</scope>
    <source>
        <strain evidence="2">cv. Pinot noir / PN40024</strain>
    </source>
</reference>
<proteinExistence type="predicted"/>
<accession>F6HHC5</accession>
<protein>
    <submittedName>
        <fullName evidence="1">Uncharacterized protein</fullName>
    </submittedName>
</protein>
<dbReference type="EMBL" id="FN595757">
    <property type="protein sequence ID" value="CCB51621.1"/>
    <property type="molecule type" value="Genomic_DNA"/>
</dbReference>
<evidence type="ECO:0000313" key="2">
    <source>
        <dbReference type="Proteomes" id="UP000009183"/>
    </source>
</evidence>
<dbReference type="PaxDb" id="29760-VIT_06s0080g01030.t01"/>
<evidence type="ECO:0000313" key="1">
    <source>
        <dbReference type="EMBL" id="CCB51621.1"/>
    </source>
</evidence>
<gene>
    <name evidence="1" type="ordered locus">VIT_06s0080g01030</name>
</gene>
<name>F6HHC5_VITVI</name>
<dbReference type="InParanoid" id="F6HHC5"/>
<dbReference type="AlphaFoldDB" id="F6HHC5"/>